<evidence type="ECO:0000313" key="2">
    <source>
        <dbReference type="Proteomes" id="UP000252085"/>
    </source>
</evidence>
<protein>
    <submittedName>
        <fullName evidence="1">Uncharacterized protein</fullName>
    </submittedName>
</protein>
<evidence type="ECO:0000313" key="1">
    <source>
        <dbReference type="EMBL" id="RCJ32607.1"/>
    </source>
</evidence>
<dbReference type="Proteomes" id="UP000252085">
    <property type="component" value="Unassembled WGS sequence"/>
</dbReference>
<sequence length="88" mass="9688">MGVAKNRDDSCRGATALDGFSGLKQVALGILPAWKYKRTGFPPHPIKPAKSSCKYATPIFDQFKAAYSVDSVLIQLQCWNLNSVIQEE</sequence>
<accession>A0A367R7X5</accession>
<dbReference type="EMBL" id="LXQE01000164">
    <property type="protein sequence ID" value="RCJ32607.1"/>
    <property type="molecule type" value="Genomic_DNA"/>
</dbReference>
<comment type="caution">
    <text evidence="1">The sequence shown here is derived from an EMBL/GenBank/DDBJ whole genome shotgun (WGS) entry which is preliminary data.</text>
</comment>
<gene>
    <name evidence="1" type="ORF">A6769_27425</name>
</gene>
<reference evidence="2" key="1">
    <citation type="submission" date="2016-04" db="EMBL/GenBank/DDBJ databases">
        <authorList>
            <person name="Tabuchi Yagui T.R."/>
        </authorList>
    </citation>
    <scope>NUCLEOTIDE SEQUENCE [LARGE SCALE GENOMIC DNA]</scope>
</reference>
<organism evidence="1 2">
    <name type="scientific">Nostoc punctiforme NIES-2108</name>
    <dbReference type="NCBI Taxonomy" id="1356359"/>
    <lineage>
        <taxon>Bacteria</taxon>
        <taxon>Bacillati</taxon>
        <taxon>Cyanobacteriota</taxon>
        <taxon>Cyanophyceae</taxon>
        <taxon>Nostocales</taxon>
        <taxon>Nostocaceae</taxon>
        <taxon>Nostoc</taxon>
    </lineage>
</organism>
<name>A0A367R7X5_NOSPU</name>
<proteinExistence type="predicted"/>
<dbReference type="AlphaFoldDB" id="A0A367R7X5"/>